<accession>A0A1I5TLG7</accession>
<dbReference type="SUPFAM" id="SSF52172">
    <property type="entry name" value="CheY-like"/>
    <property type="match status" value="1"/>
</dbReference>
<name>A0A1I5TLG7_9BACT</name>
<evidence type="ECO:0000256" key="1">
    <source>
        <dbReference type="PROSITE-ProRule" id="PRU00169"/>
    </source>
</evidence>
<gene>
    <name evidence="3" type="ORF">SAMN04515674_106100</name>
</gene>
<dbReference type="SMART" id="SM00448">
    <property type="entry name" value="REC"/>
    <property type="match status" value="1"/>
</dbReference>
<keyword evidence="1" id="KW-0597">Phosphoprotein</keyword>
<feature type="domain" description="Response regulatory" evidence="2">
    <location>
        <begin position="4"/>
        <end position="118"/>
    </location>
</feature>
<dbReference type="GO" id="GO:0000156">
    <property type="term" value="F:phosphorelay response regulator activity"/>
    <property type="evidence" value="ECO:0007669"/>
    <property type="project" value="TreeGrafter"/>
</dbReference>
<dbReference type="PANTHER" id="PTHR45526:SF1">
    <property type="entry name" value="TRANSCRIPTIONAL REGULATORY PROTEIN DCUR-RELATED"/>
    <property type="match status" value="1"/>
</dbReference>
<dbReference type="Proteomes" id="UP000199306">
    <property type="component" value="Unassembled WGS sequence"/>
</dbReference>
<proteinExistence type="predicted"/>
<feature type="modified residue" description="4-aspartylphosphate" evidence="1">
    <location>
        <position position="57"/>
    </location>
</feature>
<dbReference type="EMBL" id="FOXH01000006">
    <property type="protein sequence ID" value="SFP83818.1"/>
    <property type="molecule type" value="Genomic_DNA"/>
</dbReference>
<evidence type="ECO:0000313" key="3">
    <source>
        <dbReference type="EMBL" id="SFP83818.1"/>
    </source>
</evidence>
<dbReference type="InterPro" id="IPR011006">
    <property type="entry name" value="CheY-like_superfamily"/>
</dbReference>
<dbReference type="OrthoDB" id="1646880at2"/>
<evidence type="ECO:0000313" key="4">
    <source>
        <dbReference type="Proteomes" id="UP000199306"/>
    </source>
</evidence>
<dbReference type="PROSITE" id="PS50110">
    <property type="entry name" value="RESPONSE_REGULATORY"/>
    <property type="match status" value="1"/>
</dbReference>
<dbReference type="STRING" id="1079859.SAMN04515674_106100"/>
<dbReference type="Pfam" id="PF00072">
    <property type="entry name" value="Response_reg"/>
    <property type="match status" value="1"/>
</dbReference>
<dbReference type="InterPro" id="IPR001789">
    <property type="entry name" value="Sig_transdc_resp-reg_receiver"/>
</dbReference>
<dbReference type="AlphaFoldDB" id="A0A1I5TLG7"/>
<dbReference type="Gene3D" id="3.40.50.2300">
    <property type="match status" value="1"/>
</dbReference>
<keyword evidence="4" id="KW-1185">Reference proteome</keyword>
<dbReference type="RefSeq" id="WP_092017247.1">
    <property type="nucleotide sequence ID" value="NZ_FOXH01000006.1"/>
</dbReference>
<dbReference type="PANTHER" id="PTHR45526">
    <property type="entry name" value="TRANSCRIPTIONAL REGULATORY PROTEIN DPIA"/>
    <property type="match status" value="1"/>
</dbReference>
<sequence length="122" mass="14183">MTLTCLIVEDEPLARQLLEHYAQQTKDFKLLGSYSNVSKAFEALQNLQFDVDIIFLDLQLKQHLGLDLLDKTENQNLYVIVTSAYPQSLLSDLKIQCFEWLQKPISYEIFLESVERIKTLKS</sequence>
<reference evidence="3 4" key="1">
    <citation type="submission" date="2016-10" db="EMBL/GenBank/DDBJ databases">
        <authorList>
            <person name="de Groot N.N."/>
        </authorList>
    </citation>
    <scope>NUCLEOTIDE SEQUENCE [LARGE SCALE GENOMIC DNA]</scope>
    <source>
        <strain evidence="4">E92,LMG 26720,CCM 7988</strain>
    </source>
</reference>
<organism evidence="3 4">
    <name type="scientific">Pseudarcicella hirudinis</name>
    <dbReference type="NCBI Taxonomy" id="1079859"/>
    <lineage>
        <taxon>Bacteria</taxon>
        <taxon>Pseudomonadati</taxon>
        <taxon>Bacteroidota</taxon>
        <taxon>Cytophagia</taxon>
        <taxon>Cytophagales</taxon>
        <taxon>Flectobacillaceae</taxon>
        <taxon>Pseudarcicella</taxon>
    </lineage>
</organism>
<dbReference type="InterPro" id="IPR051271">
    <property type="entry name" value="2C-system_Tx_regulators"/>
</dbReference>
<evidence type="ECO:0000259" key="2">
    <source>
        <dbReference type="PROSITE" id="PS50110"/>
    </source>
</evidence>
<protein>
    <submittedName>
        <fullName evidence="3">Response regulator receiver domain-containing protein</fullName>
    </submittedName>
</protein>